<proteinExistence type="predicted"/>
<sequence>MISAHKSNGIVSCRLDSCVTVSLLAAAGVAALTLHAAGGAGDFNALAVASPAVNQLGEAMHLPWRLSCKMQPFGVADTWWLFDLFAWGSCASASAGSCPLMTASSKACAGSATLYIYPTCAHSLRGRFPYGTHESKGDAYCAQVLQPGSFADSQRFYRLDGGIPTHLVGSLHVQFPHQVDDVPVRYRVEVDAAASDASPLLAVWYNNDSSFYRRYADMVHGGWSAEDTAYCAAELPSTLARGGFVLQAGSPGVPYDAHAVVDPSHGLPSALWERELSVGGAAEMSIGRAPSGWSCQQTVGLAVSGACHLTIRREQCSDPHGASREPVA</sequence>
<protein>
    <submittedName>
        <fullName evidence="1">Uncharacterized protein</fullName>
    </submittedName>
</protein>
<dbReference type="EMBL" id="HBIR01006267">
    <property type="protein sequence ID" value="CAE0528214.1"/>
    <property type="molecule type" value="Transcribed_RNA"/>
</dbReference>
<reference evidence="1" key="1">
    <citation type="submission" date="2021-01" db="EMBL/GenBank/DDBJ databases">
        <authorList>
            <person name="Corre E."/>
            <person name="Pelletier E."/>
            <person name="Niang G."/>
            <person name="Scheremetjew M."/>
            <person name="Finn R."/>
            <person name="Kale V."/>
            <person name="Holt S."/>
            <person name="Cochrane G."/>
            <person name="Meng A."/>
            <person name="Brown T."/>
            <person name="Cohen L."/>
        </authorList>
    </citation>
    <scope>NUCLEOTIDE SEQUENCE</scope>
    <source>
        <strain evidence="1">379</strain>
    </source>
</reference>
<name>A0A7S3RLV4_EMIHU</name>
<evidence type="ECO:0000313" key="1">
    <source>
        <dbReference type="EMBL" id="CAE0528214.1"/>
    </source>
</evidence>
<accession>A0A7S3RLV4</accession>
<organism evidence="1">
    <name type="scientific">Emiliania huxleyi</name>
    <name type="common">Coccolithophore</name>
    <name type="synonym">Pontosphaera huxleyi</name>
    <dbReference type="NCBI Taxonomy" id="2903"/>
    <lineage>
        <taxon>Eukaryota</taxon>
        <taxon>Haptista</taxon>
        <taxon>Haptophyta</taxon>
        <taxon>Prymnesiophyceae</taxon>
        <taxon>Isochrysidales</taxon>
        <taxon>Noelaerhabdaceae</taxon>
        <taxon>Emiliania</taxon>
    </lineage>
</organism>
<gene>
    <name evidence="1" type="ORF">EHUX00137_LOCUS4298</name>
</gene>
<dbReference type="AlphaFoldDB" id="A0A7S3RLV4"/>